<dbReference type="AlphaFoldDB" id="A0A8S0VQL8"/>
<sequence length="313" mass="35390">MNSGDLSEGEMMGYRFAPVDAPAISPLESLRESPSASPRTRMSSFLGPRGPSTTTRPRERRPPPKLDQTSGESKAATMDTEFCLEGDLVWLKIEDVLFRVPQYQLVRHSETLEDMFNVPQGDGVDAPVEGRLKENPICFEGISANDFRNFLRPLFPFYSWRSTELSTVEWLSILKLSTMWYCLALRQSAVDALGPLLDDPMQKILLGREYFVVQWVQDGYRALVLRHETISDEEITEEGLGYPAGTKLLRMREQYWRSNSERGTAWLKTTASIDEHIKHVFKVELDGIRMAQTGYVIPCGSAPIPIVQVAARV</sequence>
<evidence type="ECO:0008006" key="4">
    <source>
        <dbReference type="Google" id="ProtNLM"/>
    </source>
</evidence>
<name>A0A8S0VQL8_CYCAE</name>
<comment type="caution">
    <text evidence="2">The sequence shown here is derived from an EMBL/GenBank/DDBJ whole genome shotgun (WGS) entry which is preliminary data.</text>
</comment>
<evidence type="ECO:0000256" key="1">
    <source>
        <dbReference type="SAM" id="MobiDB-lite"/>
    </source>
</evidence>
<dbReference type="EMBL" id="CACVBS010000029">
    <property type="protein sequence ID" value="CAA7260425.1"/>
    <property type="molecule type" value="Genomic_DNA"/>
</dbReference>
<evidence type="ECO:0000313" key="3">
    <source>
        <dbReference type="Proteomes" id="UP000467700"/>
    </source>
</evidence>
<evidence type="ECO:0000313" key="2">
    <source>
        <dbReference type="EMBL" id="CAA7260425.1"/>
    </source>
</evidence>
<proteinExistence type="predicted"/>
<keyword evidence="3" id="KW-1185">Reference proteome</keyword>
<organism evidence="2 3">
    <name type="scientific">Cyclocybe aegerita</name>
    <name type="common">Black poplar mushroom</name>
    <name type="synonym">Agrocybe aegerita</name>
    <dbReference type="NCBI Taxonomy" id="1973307"/>
    <lineage>
        <taxon>Eukaryota</taxon>
        <taxon>Fungi</taxon>
        <taxon>Dikarya</taxon>
        <taxon>Basidiomycota</taxon>
        <taxon>Agaricomycotina</taxon>
        <taxon>Agaricomycetes</taxon>
        <taxon>Agaricomycetidae</taxon>
        <taxon>Agaricales</taxon>
        <taxon>Agaricineae</taxon>
        <taxon>Bolbitiaceae</taxon>
        <taxon>Cyclocybe</taxon>
    </lineage>
</organism>
<accession>A0A8S0VQL8</accession>
<feature type="compositionally biased region" description="Polar residues" evidence="1">
    <location>
        <begin position="32"/>
        <end position="43"/>
    </location>
</feature>
<gene>
    <name evidence="2" type="ORF">AAE3_LOCUS2717</name>
</gene>
<feature type="region of interest" description="Disordered" evidence="1">
    <location>
        <begin position="25"/>
        <end position="77"/>
    </location>
</feature>
<protein>
    <recommendedName>
        <fullName evidence="4">BTB domain-containing protein</fullName>
    </recommendedName>
</protein>
<dbReference type="OrthoDB" id="3193844at2759"/>
<reference evidence="2 3" key="1">
    <citation type="submission" date="2020-01" db="EMBL/GenBank/DDBJ databases">
        <authorList>
            <person name="Gupta K D."/>
        </authorList>
    </citation>
    <scope>NUCLEOTIDE SEQUENCE [LARGE SCALE GENOMIC DNA]</scope>
</reference>
<dbReference type="Proteomes" id="UP000467700">
    <property type="component" value="Unassembled WGS sequence"/>
</dbReference>